<feature type="domain" description="Autotransporter" evidence="3">
    <location>
        <begin position="1751"/>
        <end position="2028"/>
    </location>
</feature>
<feature type="compositionally biased region" description="Acidic residues" evidence="1">
    <location>
        <begin position="280"/>
        <end position="300"/>
    </location>
</feature>
<sequence length="2028" mass="213963">MINVFKKRTRLYALTTSALFFLQGADVSIASGSPPASPSVGASGIYECKFKDSDSAHKPILCKDGAVHEMRGSTIVVTTEGANAVAAGNVAAAEEEDSAGGVPGGVGVGGVPGGVGVGGVPGGVGVGGVPGGVGVGGVPGGVGAGGLGAGGAVPGVGAAGGKGPLGVDSTVIKLSDTKLQYKPNEDEDPEYAGLYSGSAVFAAQDGRIELSTSSISDFEVGLYAGYNGVVFMKGGSIQVTSVGVEANGDIDGDGNDDDGESLIALDGTKINVIGQKWIDDDNDDDDDEEEEDEEEEEEDDVLGISAIGLHSAYKSAITMKAGEVVLPAGGIAVMVDHGGMVRVDGSKIEIQKNVPENANSVTKSSEILPTGLLVVDGGFVSFKNGKFNNSDGVNTVAVWVSVDESDVIMEQVPGDITLQHPFRDFRAASNYVKHLMPKILVQSSGEKKREFKVKASIESSTINLTDASSIGVYFDNQDRTQKAKATEPQGTGRIDDSSENKEPLVLLQRTTLKVPEGVVLLGDNMKGSVLIDRESEVSGNLFLKAVSKADVSAFVNDSIIRGATYFDSNAHARVYLFNGSEWHVTKSQTRLNGNCIDSCLSSIKLDNSTVAFLSQNGNYQTLRIGNGSGIVYTASGNSHIYFGASVSAYAATNAQMSDRLFIHGNVSGKTKVHVNEKLSNVLENGEGSSQDQNGAGEESRGMSIVPEYKSISLIQVYGQATAESFTLDNEYVTVQGLPYPYILRAYNKTTSSDIPGITYFDSSLSTSPEIWEYRLEGKLQTVNSPVEGSVSQPNAVEPGSAPGGVVENGSLGTGGATPERPNTILKSEAVGSPETAVGGPEARERSNVSESLGTINTPPLSVPPQPVGTVDETSGLSAGLTEGASSTPLLENIGSEGSLLPVSPTGSDTVGNTLEEMSTSDISMTPGFSSVSQGLAPVARVQSVASTSTTTQQSADTTPVQQLANTQTDTATAQQTGTATTQQTGTATTQQPDTTPAQQTDTATTQQLANTTTQPDTTTTQQPAVSGETKGPKQSASSRKSLSKSRFLSRSEGAEGVVLLSSEGSRTSGESNVSPTVTAVPIAHTQQVASNCDAINNNNTQAVSTSYTCNDGRSYKIESRTLRVSGDTQHSVRAMQPNTTINVEGTTIISTVSLERERSVDLNQLQPVSAVLAEDGAKIVLNKNSNIQSSMIGVEAQRGGKVQMTGGAINARYAGVFVNSDSSVELDNTRISVSGPFAVAGLASNGGQATMKSGSISLTDGVAVRSELGGRIKLDNVNITARKAAAHSTETFGRAAFLLSDRSSVEFTNGHVVTDANALWIMDNDAIAETGSSRRRRSADARPSTSTNRVSIESSTVNVEGDGKYGIYFDGITKKGINRQSQNENLRKAVLEPSVEQSQKTNTTERVYVVKRNTGSQAVSGEVSLKRTNFEVAKGIAIYGNNSAGRVSLENKTTFSGDMLLKAENHSNVLLSVNNSIIAGRIHVDKNSYAQLNLTNGSEWLLKRSVKNWELSNSECADSCISSVSLINSLIEFEPSESGREYQTLRIGNGSGQVYEAQGDASIRLNAYLNPNDSSNNQVTDRLLIRGNVSGKTTVYVHGTSGNVGAGKDNTQNAHAVSLIQVYGNAEKDSFVLAGNYVALHNSPYKYTLRSYSPDATSAQEHVREKFVQDGGEFWNFRLENQYVKSKGFHAISVPEVESIPLPENAVRAVVPQVPTYLLLPNSLFHTGLIDASNQNKQLEALRTTSSGMMEVREKPALFARGYGGSYRYTSDLSKLAYGYGGEVDYNGVEAGALLHTIESADSALSLGVMGSYGKVYLNPLDVEGSQKNALDRWTATAYGSMQHDAGFYVDGLLSYGLFKGDVHTLTRGKTATLKGNPLSVSLTGGQTIAMKYEGIVIDPQAQVIYQHLRFDRARDIDNFDIEMGKLDQWVVRLGGRLTKTMTEAKGVNAVSFYGKLYLTHGFGRKQSVNFGDAFQLGALGSSIEAGLGFNAKLLPQFSLYADVLYQQKISKAGFSGASFSGGIRYQF</sequence>
<feature type="compositionally biased region" description="Polar residues" evidence="1">
    <location>
        <begin position="784"/>
        <end position="794"/>
    </location>
</feature>
<dbReference type="InterPro" id="IPR012332">
    <property type="entry name" value="Autotransporter_pectin_lyase_C"/>
</dbReference>
<dbReference type="PROSITE" id="PS51208">
    <property type="entry name" value="AUTOTRANSPORTER"/>
    <property type="match status" value="1"/>
</dbReference>
<feature type="region of interest" description="Disordered" evidence="1">
    <location>
        <begin position="479"/>
        <end position="499"/>
    </location>
</feature>
<feature type="compositionally biased region" description="Polar residues" evidence="1">
    <location>
        <begin position="904"/>
        <end position="913"/>
    </location>
</feature>
<dbReference type="Proteomes" id="UP000746918">
    <property type="component" value="Unassembled WGS sequence"/>
</dbReference>
<comment type="caution">
    <text evidence="4">The sequence shown here is derived from an EMBL/GenBank/DDBJ whole genome shotgun (WGS) entry which is preliminary data.</text>
</comment>
<dbReference type="InterPro" id="IPR011050">
    <property type="entry name" value="Pectin_lyase_fold/virulence"/>
</dbReference>
<dbReference type="InterPro" id="IPR036709">
    <property type="entry name" value="Autotransporte_beta_dom_sf"/>
</dbReference>
<reference evidence="4 5" key="1">
    <citation type="submission" date="2021-08" db="EMBL/GenBank/DDBJ databases">
        <title>Bartonella raoulti 094 sp. nov.</title>
        <authorList>
            <person name="Zgheib R."/>
            <person name="Hammoud A."/>
        </authorList>
    </citation>
    <scope>NUCLEOTIDE SEQUENCE [LARGE SCALE GENOMIC DNA]</scope>
    <source>
        <strain evidence="4 5">094</strain>
    </source>
</reference>
<dbReference type="Gene3D" id="2.160.20.20">
    <property type="match status" value="2"/>
</dbReference>
<dbReference type="InterPro" id="IPR006315">
    <property type="entry name" value="OM_autotransptr_brl_dom"/>
</dbReference>
<feature type="region of interest" description="Disordered" evidence="1">
    <location>
        <begin position="784"/>
        <end position="913"/>
    </location>
</feature>
<dbReference type="InterPro" id="IPR005546">
    <property type="entry name" value="Autotransporte_beta"/>
</dbReference>
<dbReference type="Pfam" id="PF03797">
    <property type="entry name" value="Autotransporter"/>
    <property type="match status" value="1"/>
</dbReference>
<name>A0ABS7I7Q2_9HYPH</name>
<evidence type="ECO:0000259" key="3">
    <source>
        <dbReference type="PROSITE" id="PS51208"/>
    </source>
</evidence>
<accession>A0ABS7I7Q2</accession>
<feature type="compositionally biased region" description="Low complexity" evidence="1">
    <location>
        <begin position="947"/>
        <end position="1023"/>
    </location>
</feature>
<dbReference type="RefSeq" id="WP_220716506.1">
    <property type="nucleotide sequence ID" value="NZ_JAIFRO010000001.1"/>
</dbReference>
<evidence type="ECO:0000313" key="4">
    <source>
        <dbReference type="EMBL" id="MBX4335196.1"/>
    </source>
</evidence>
<proteinExistence type="predicted"/>
<feature type="signal peptide" evidence="2">
    <location>
        <begin position="1"/>
        <end position="25"/>
    </location>
</feature>
<organism evidence="4 5">
    <name type="scientific">Bartonella raoultii</name>
    <dbReference type="NCBI Taxonomy" id="1457020"/>
    <lineage>
        <taxon>Bacteria</taxon>
        <taxon>Pseudomonadati</taxon>
        <taxon>Pseudomonadota</taxon>
        <taxon>Alphaproteobacteria</taxon>
        <taxon>Hyphomicrobiales</taxon>
        <taxon>Bartonellaceae</taxon>
        <taxon>Bartonella</taxon>
    </lineage>
</organism>
<feature type="region of interest" description="Disordered" evidence="1">
    <location>
        <begin position="277"/>
        <end position="300"/>
    </location>
</feature>
<feature type="chain" id="PRO_5046622748" evidence="2">
    <location>
        <begin position="26"/>
        <end position="2028"/>
    </location>
</feature>
<protein>
    <submittedName>
        <fullName evidence="4">Autotransporter outer membrane beta-barrel domain-containing protein</fullName>
    </submittedName>
</protein>
<feature type="region of interest" description="Disordered" evidence="1">
    <location>
        <begin position="1330"/>
        <end position="1349"/>
    </location>
</feature>
<keyword evidence="5" id="KW-1185">Reference proteome</keyword>
<dbReference type="EMBL" id="JAIFRO010000001">
    <property type="protein sequence ID" value="MBX4335196.1"/>
    <property type="molecule type" value="Genomic_DNA"/>
</dbReference>
<dbReference type="NCBIfam" id="TIGR01414">
    <property type="entry name" value="autotrans_barl"/>
    <property type="match status" value="1"/>
</dbReference>
<gene>
    <name evidence="4" type="ORF">K3248_01000</name>
</gene>
<keyword evidence="2" id="KW-0732">Signal</keyword>
<dbReference type="SUPFAM" id="SSF51126">
    <property type="entry name" value="Pectin lyase-like"/>
    <property type="match status" value="2"/>
</dbReference>
<feature type="region of interest" description="Disordered" evidence="1">
    <location>
        <begin position="947"/>
        <end position="1053"/>
    </location>
</feature>
<evidence type="ECO:0000256" key="2">
    <source>
        <dbReference type="SAM" id="SignalP"/>
    </source>
</evidence>
<evidence type="ECO:0000313" key="5">
    <source>
        <dbReference type="Proteomes" id="UP000746918"/>
    </source>
</evidence>
<dbReference type="Gene3D" id="2.40.128.130">
    <property type="entry name" value="Autotransporter beta-domain"/>
    <property type="match status" value="1"/>
</dbReference>
<dbReference type="SUPFAM" id="SSF103515">
    <property type="entry name" value="Autotransporter"/>
    <property type="match status" value="1"/>
</dbReference>
<dbReference type="SMART" id="SM00869">
    <property type="entry name" value="Autotransporter"/>
    <property type="match status" value="1"/>
</dbReference>
<feature type="compositionally biased region" description="Low complexity" evidence="1">
    <location>
        <begin position="1035"/>
        <end position="1051"/>
    </location>
</feature>
<feature type="compositionally biased region" description="Polar residues" evidence="1">
    <location>
        <begin position="848"/>
        <end position="859"/>
    </location>
</feature>
<evidence type="ECO:0000256" key="1">
    <source>
        <dbReference type="SAM" id="MobiDB-lite"/>
    </source>
</evidence>